<organism evidence="6 7">
    <name type="scientific">Zea mays</name>
    <name type="common">Maize</name>
    <dbReference type="NCBI Taxonomy" id="4577"/>
    <lineage>
        <taxon>Eukaryota</taxon>
        <taxon>Viridiplantae</taxon>
        <taxon>Streptophyta</taxon>
        <taxon>Embryophyta</taxon>
        <taxon>Tracheophyta</taxon>
        <taxon>Spermatophyta</taxon>
        <taxon>Magnoliopsida</taxon>
        <taxon>Liliopsida</taxon>
        <taxon>Poales</taxon>
        <taxon>Poaceae</taxon>
        <taxon>PACMAD clade</taxon>
        <taxon>Panicoideae</taxon>
        <taxon>Andropogonodae</taxon>
        <taxon>Andropogoneae</taxon>
        <taxon>Tripsacinae</taxon>
        <taxon>Zea</taxon>
    </lineage>
</organism>
<dbReference type="Proteomes" id="UP000251960">
    <property type="component" value="Chromosome 5"/>
</dbReference>
<evidence type="ECO:0000313" key="6">
    <source>
        <dbReference type="EMBL" id="PWZ22322.1"/>
    </source>
</evidence>
<dbReference type="SUPFAM" id="SSF53756">
    <property type="entry name" value="UDP-Glycosyltransferase/glycogen phosphorylase"/>
    <property type="match status" value="1"/>
</dbReference>
<dbReference type="PANTHER" id="PTHR11926">
    <property type="entry name" value="GLUCOSYL/GLUCURONOSYL TRANSFERASES"/>
    <property type="match status" value="1"/>
</dbReference>
<comment type="similarity">
    <text evidence="1 4">Belongs to the UDP-glycosyltransferase family.</text>
</comment>
<accession>A0A3L6EMK7</accession>
<dbReference type="EC" id="2.4.1.-" evidence="5"/>
<dbReference type="InterPro" id="IPR035595">
    <property type="entry name" value="UDP_glycos_trans_CS"/>
</dbReference>
<dbReference type="ExpressionAtlas" id="A0A3L6EMK7">
    <property type="expression patterns" value="baseline and differential"/>
</dbReference>
<proteinExistence type="inferred from homology"/>
<sequence>MAAPAKPHLVFFPFPAQGHVTPAFQLATLLHQCHGFDVTFVHTEHNRRRLLHARGPDALAGSPGFRFAAVPDGLPASDEDAAQDMAALHMSLSTVVPHLKKLVLSQLLLSPTASCCIISDVDHILRAAENIGLPCVTFWTASASSFMAFQQFQQLVAKGLVPLKDAEQLRNGYLSSTVIDWVPGLPTSMRLIDFPSFIRTTDPDDAVLALVLRSMECHRTVPSAVIFHTLEEMERQVMSALSAILPPAYAIGPLPLLLSGAGGGGDPAIHVSGSSTSLSKENRACLEWIDGKRHNSVLFASFGSLAKLAHEQLVELAWGLANSGYEFLWVIRSDQQGLVDGGAVLPPEFLAETEGRGCVTSWCPQEAVLRHDAVGAFLTHCGWNSMLQSVCAGVPMLCWPVAADQQTNSRLACTEWRVGVELGENASREEVETAIRQVMGGERGEELRRSAMEWKEKAALAARPGGSSWANLEKVANEVLAPLIAAHRKECDDAMELS</sequence>
<protein>
    <recommendedName>
        <fullName evidence="5">Glycosyltransferase</fullName>
        <ecNumber evidence="5">2.4.1.-</ecNumber>
    </recommendedName>
</protein>
<keyword evidence="3 4" id="KW-0808">Transferase</keyword>
<reference evidence="6 7" key="1">
    <citation type="journal article" date="2018" name="Nat. Genet.">
        <title>Extensive intraspecific gene order and gene structural variations between Mo17 and other maize genomes.</title>
        <authorList>
            <person name="Sun S."/>
            <person name="Zhou Y."/>
            <person name="Chen J."/>
            <person name="Shi J."/>
            <person name="Zhao H."/>
            <person name="Zhao H."/>
            <person name="Song W."/>
            <person name="Zhang M."/>
            <person name="Cui Y."/>
            <person name="Dong X."/>
            <person name="Liu H."/>
            <person name="Ma X."/>
            <person name="Jiao Y."/>
            <person name="Wang B."/>
            <person name="Wei X."/>
            <person name="Stein J.C."/>
            <person name="Glaubitz J.C."/>
            <person name="Lu F."/>
            <person name="Yu G."/>
            <person name="Liang C."/>
            <person name="Fengler K."/>
            <person name="Li B."/>
            <person name="Rafalski A."/>
            <person name="Schnable P.S."/>
            <person name="Ware D.H."/>
            <person name="Buckler E.S."/>
            <person name="Lai J."/>
        </authorList>
    </citation>
    <scope>NUCLEOTIDE SEQUENCE [LARGE SCALE GENOMIC DNA]</scope>
    <source>
        <strain evidence="7">cv. Missouri 17</strain>
        <tissue evidence="6">Seedling</tissue>
    </source>
</reference>
<name>A0A3L6EMK7_MAIZE</name>
<comment type="caution">
    <text evidence="6">The sequence shown here is derived from an EMBL/GenBank/DDBJ whole genome shotgun (WGS) entry which is preliminary data.</text>
</comment>
<dbReference type="Pfam" id="PF00201">
    <property type="entry name" value="UDPGT"/>
    <property type="match status" value="1"/>
</dbReference>
<evidence type="ECO:0000256" key="1">
    <source>
        <dbReference type="ARBA" id="ARBA00009995"/>
    </source>
</evidence>
<dbReference type="CDD" id="cd03784">
    <property type="entry name" value="GT1_Gtf-like"/>
    <property type="match status" value="1"/>
</dbReference>
<dbReference type="Gene3D" id="3.40.50.2000">
    <property type="entry name" value="Glycogen Phosphorylase B"/>
    <property type="match status" value="2"/>
</dbReference>
<dbReference type="PROSITE" id="PS00375">
    <property type="entry name" value="UDPGT"/>
    <property type="match status" value="1"/>
</dbReference>
<dbReference type="EMBL" id="NCVQ01000006">
    <property type="protein sequence ID" value="PWZ22322.1"/>
    <property type="molecule type" value="Genomic_DNA"/>
</dbReference>
<dbReference type="PANTHER" id="PTHR11926:SF1498">
    <property type="entry name" value="GLYCOSYLTRANSFERASE"/>
    <property type="match status" value="1"/>
</dbReference>
<evidence type="ECO:0000256" key="3">
    <source>
        <dbReference type="ARBA" id="ARBA00022679"/>
    </source>
</evidence>
<gene>
    <name evidence="6" type="primary">UGT85A24_9</name>
    <name evidence="6" type="ORF">Zm00014a_029818</name>
</gene>
<evidence type="ECO:0000256" key="4">
    <source>
        <dbReference type="RuleBase" id="RU003718"/>
    </source>
</evidence>
<dbReference type="FunFam" id="3.40.50.2000:FF:000065">
    <property type="entry name" value="Glycosyltransferase"/>
    <property type="match status" value="1"/>
</dbReference>
<keyword evidence="2 4" id="KW-0328">Glycosyltransferase</keyword>
<dbReference type="AlphaFoldDB" id="A0A3L6EMK7"/>
<evidence type="ECO:0000256" key="2">
    <source>
        <dbReference type="ARBA" id="ARBA00022676"/>
    </source>
</evidence>
<dbReference type="FunFam" id="3.40.50.2000:FF:000027">
    <property type="entry name" value="Glycosyltransferase"/>
    <property type="match status" value="1"/>
</dbReference>
<dbReference type="GO" id="GO:0035251">
    <property type="term" value="F:UDP-glucosyltransferase activity"/>
    <property type="evidence" value="ECO:0007669"/>
    <property type="project" value="UniProtKB-ARBA"/>
</dbReference>
<evidence type="ECO:0000256" key="5">
    <source>
        <dbReference type="RuleBase" id="RU362057"/>
    </source>
</evidence>
<dbReference type="InterPro" id="IPR002213">
    <property type="entry name" value="UDP_glucos_trans"/>
</dbReference>
<evidence type="ECO:0000313" key="7">
    <source>
        <dbReference type="Proteomes" id="UP000251960"/>
    </source>
</evidence>